<feature type="transmembrane region" description="Helical" evidence="1">
    <location>
        <begin position="188"/>
        <end position="208"/>
    </location>
</feature>
<feature type="transmembrane region" description="Helical" evidence="1">
    <location>
        <begin position="81"/>
        <end position="102"/>
    </location>
</feature>
<feature type="domain" description="EamA" evidence="2">
    <location>
        <begin position="17"/>
        <end position="149"/>
    </location>
</feature>
<keyword evidence="1" id="KW-0812">Transmembrane</keyword>
<feature type="transmembrane region" description="Helical" evidence="1">
    <location>
        <begin position="135"/>
        <end position="153"/>
    </location>
</feature>
<reference evidence="3" key="1">
    <citation type="journal article" date="2015" name="Proc. Natl. Acad. Sci. U.S.A.">
        <title>Bacterial clade with the ribosomal RNA operon on a small plasmid rather than the chromosome.</title>
        <authorList>
            <person name="Anda M."/>
            <person name="Ohtsubo Y."/>
            <person name="Okubo T."/>
            <person name="Sugawara M."/>
            <person name="Nagata Y."/>
            <person name="Tsuda M."/>
            <person name="Minamisawa K."/>
            <person name="Mitsui H."/>
        </authorList>
    </citation>
    <scope>NUCLEOTIDE SEQUENCE</scope>
    <source>
        <strain evidence="3">DSM 15513</strain>
    </source>
</reference>
<dbReference type="PANTHER" id="PTHR22911:SF135">
    <property type="entry name" value="BLR4310 PROTEIN"/>
    <property type="match status" value="1"/>
</dbReference>
<evidence type="ECO:0000256" key="1">
    <source>
        <dbReference type="SAM" id="Phobius"/>
    </source>
</evidence>
<organism evidence="3">
    <name type="scientific">Fulvimarina pelagi</name>
    <dbReference type="NCBI Taxonomy" id="217511"/>
    <lineage>
        <taxon>Bacteria</taxon>
        <taxon>Pseudomonadati</taxon>
        <taxon>Pseudomonadota</taxon>
        <taxon>Alphaproteobacteria</taxon>
        <taxon>Hyphomicrobiales</taxon>
        <taxon>Aurantimonadaceae</taxon>
        <taxon>Fulvimarina</taxon>
    </lineage>
</organism>
<protein>
    <submittedName>
        <fullName evidence="3">Possible integral membrane protein</fullName>
    </submittedName>
</protein>
<evidence type="ECO:0000313" key="3">
    <source>
        <dbReference type="EMBL" id="BAT31509.1"/>
    </source>
</evidence>
<feature type="transmembrane region" description="Helical" evidence="1">
    <location>
        <begin position="50"/>
        <end position="69"/>
    </location>
</feature>
<feature type="transmembrane region" description="Helical" evidence="1">
    <location>
        <begin position="214"/>
        <end position="233"/>
    </location>
</feature>
<dbReference type="InterPro" id="IPR037185">
    <property type="entry name" value="EmrE-like"/>
</dbReference>
<dbReference type="SUPFAM" id="SSF103481">
    <property type="entry name" value="Multidrug resistance efflux transporter EmrE"/>
    <property type="match status" value="2"/>
</dbReference>
<dbReference type="EMBL" id="LC066397">
    <property type="protein sequence ID" value="BAT31509.1"/>
    <property type="molecule type" value="Genomic_DNA"/>
</dbReference>
<name>A0A0P0ZBA3_9HYPH</name>
<feature type="transmembrane region" description="Helical" evidence="1">
    <location>
        <begin position="108"/>
        <end position="126"/>
    </location>
</feature>
<dbReference type="AlphaFoldDB" id="A0A0P0ZBA3"/>
<feature type="transmembrane region" description="Helical" evidence="1">
    <location>
        <begin position="159"/>
        <end position="176"/>
    </location>
</feature>
<accession>A0A0P0ZBA3</accession>
<dbReference type="GO" id="GO:0016020">
    <property type="term" value="C:membrane"/>
    <property type="evidence" value="ECO:0007669"/>
    <property type="project" value="InterPro"/>
</dbReference>
<feature type="transmembrane region" description="Helical" evidence="1">
    <location>
        <begin position="245"/>
        <end position="264"/>
    </location>
</feature>
<sequence length="309" mass="33269">MNTTATSIVTRMDRATLGILMMLVGIFLFMANDALGKFLVETYSVGQVLLLRSVAALIILLPLVWRVGFRSLVKVERPGQQILRTIFATAEVTAFYAALAYLPLAATLSYWLAAPIFVAALAPLLLGETVGLRRWTAILIGFGGVLIVLQPSAETFSGGAPIAIFGSLAFALMMLTTRSLRETPDSVLVFWQTVGALAAGIVLSLVAWTPLTVAGFLALSFLGVVALAAHLCVTRAFKLGDAATIAPLQYTMLPWATLFGFLFFDEFPKWTTLLGAFVIIGSGLFIFFRERQVAKREATIAETPLTPSG</sequence>
<dbReference type="Pfam" id="PF00892">
    <property type="entry name" value="EamA"/>
    <property type="match status" value="2"/>
</dbReference>
<feature type="transmembrane region" description="Helical" evidence="1">
    <location>
        <begin position="270"/>
        <end position="288"/>
    </location>
</feature>
<proteinExistence type="predicted"/>
<evidence type="ECO:0000259" key="2">
    <source>
        <dbReference type="Pfam" id="PF00892"/>
    </source>
</evidence>
<keyword evidence="1" id="KW-1133">Transmembrane helix</keyword>
<dbReference type="PANTHER" id="PTHR22911">
    <property type="entry name" value="ACYL-MALONYL CONDENSING ENZYME-RELATED"/>
    <property type="match status" value="1"/>
</dbReference>
<dbReference type="InterPro" id="IPR000620">
    <property type="entry name" value="EamA_dom"/>
</dbReference>
<feature type="domain" description="EamA" evidence="2">
    <location>
        <begin position="159"/>
        <end position="287"/>
    </location>
</feature>
<keyword evidence="1" id="KW-0472">Membrane</keyword>
<feature type="transmembrane region" description="Helical" evidence="1">
    <location>
        <begin position="12"/>
        <end position="30"/>
    </location>
</feature>